<evidence type="ECO:0000256" key="2">
    <source>
        <dbReference type="SAM" id="SignalP"/>
    </source>
</evidence>
<comment type="caution">
    <text evidence="3">The sequence shown here is derived from an EMBL/GenBank/DDBJ whole genome shotgun (WGS) entry which is preliminary data.</text>
</comment>
<feature type="chain" id="PRO_5038841658" description="Collagen-like protein" evidence="2">
    <location>
        <begin position="33"/>
        <end position="171"/>
    </location>
</feature>
<evidence type="ECO:0008006" key="5">
    <source>
        <dbReference type="Google" id="ProtNLM"/>
    </source>
</evidence>
<name>A0A316TFD0_9ACTN</name>
<accession>A0A316TFD0</accession>
<evidence type="ECO:0000256" key="1">
    <source>
        <dbReference type="SAM" id="MobiDB-lite"/>
    </source>
</evidence>
<keyword evidence="4" id="KW-1185">Reference proteome</keyword>
<protein>
    <recommendedName>
        <fullName evidence="5">Collagen-like protein</fullName>
    </recommendedName>
</protein>
<sequence>MSILTATNAERVRVVLVATLLLLALTAGSATAGALITGKRIKDDTVAGVDVRDQNLTGRDVRDGSLDPTDVGALEPGPQGDRGLPGFPGANGLPGLVQRNAPRTVQPKEQLRWTVQCGPGEASISGGVSSDRPDSVTTALSFVDGIHWTVEVRNDANVPVSVYGWVLCVPA</sequence>
<gene>
    <name evidence="3" type="ORF">DJ010_12215</name>
</gene>
<evidence type="ECO:0000313" key="4">
    <source>
        <dbReference type="Proteomes" id="UP000245507"/>
    </source>
</evidence>
<reference evidence="3 4" key="1">
    <citation type="submission" date="2018-05" db="EMBL/GenBank/DDBJ databases">
        <title>Nocardioides silvaticus genome.</title>
        <authorList>
            <person name="Li C."/>
            <person name="Wang G."/>
        </authorList>
    </citation>
    <scope>NUCLEOTIDE SEQUENCE [LARGE SCALE GENOMIC DNA]</scope>
    <source>
        <strain evidence="3 4">CCTCC AB 2018079</strain>
    </source>
</reference>
<dbReference type="RefSeq" id="WP_109694081.1">
    <property type="nucleotide sequence ID" value="NZ_QGDD01000005.1"/>
</dbReference>
<proteinExistence type="predicted"/>
<feature type="region of interest" description="Disordered" evidence="1">
    <location>
        <begin position="57"/>
        <end position="96"/>
    </location>
</feature>
<organism evidence="3 4">
    <name type="scientific">Nocardioides silvaticus</name>
    <dbReference type="NCBI Taxonomy" id="2201891"/>
    <lineage>
        <taxon>Bacteria</taxon>
        <taxon>Bacillati</taxon>
        <taxon>Actinomycetota</taxon>
        <taxon>Actinomycetes</taxon>
        <taxon>Propionibacteriales</taxon>
        <taxon>Nocardioidaceae</taxon>
        <taxon>Nocardioides</taxon>
    </lineage>
</organism>
<feature type="signal peptide" evidence="2">
    <location>
        <begin position="1"/>
        <end position="32"/>
    </location>
</feature>
<evidence type="ECO:0000313" key="3">
    <source>
        <dbReference type="EMBL" id="PWN02498.1"/>
    </source>
</evidence>
<dbReference type="Proteomes" id="UP000245507">
    <property type="component" value="Unassembled WGS sequence"/>
</dbReference>
<keyword evidence="2" id="KW-0732">Signal</keyword>
<dbReference type="EMBL" id="QGDD01000005">
    <property type="protein sequence ID" value="PWN02498.1"/>
    <property type="molecule type" value="Genomic_DNA"/>
</dbReference>
<dbReference type="AlphaFoldDB" id="A0A316TFD0"/>